<dbReference type="KEGG" id="geo:Geob_1249"/>
<dbReference type="STRING" id="316067.Geob_1249"/>
<protein>
    <submittedName>
        <fullName evidence="2">Ribonuclease Z-related hydrolase</fullName>
    </submittedName>
</protein>
<evidence type="ECO:0000259" key="1">
    <source>
        <dbReference type="Pfam" id="PF12706"/>
    </source>
</evidence>
<dbReference type="PANTHER" id="PTHR46018:SF7">
    <property type="entry name" value="RIBONUCLEASE Z"/>
    <property type="match status" value="1"/>
</dbReference>
<feature type="domain" description="Metallo-beta-lactamase" evidence="1">
    <location>
        <begin position="56"/>
        <end position="130"/>
    </location>
</feature>
<proteinExistence type="predicted"/>
<evidence type="ECO:0000313" key="3">
    <source>
        <dbReference type="Proteomes" id="UP000007721"/>
    </source>
</evidence>
<dbReference type="AlphaFoldDB" id="B9M3W6"/>
<dbReference type="Gene3D" id="3.60.15.10">
    <property type="entry name" value="Ribonuclease Z/Hydroxyacylglutathione hydrolase-like"/>
    <property type="match status" value="1"/>
</dbReference>
<dbReference type="eggNOG" id="COG1234">
    <property type="taxonomic scope" value="Bacteria"/>
</dbReference>
<dbReference type="HOGENOM" id="CLU_823444_0_0_7"/>
<dbReference type="GO" id="GO:0042781">
    <property type="term" value="F:3'-tRNA processing endoribonuclease activity"/>
    <property type="evidence" value="ECO:0007669"/>
    <property type="project" value="TreeGrafter"/>
</dbReference>
<name>B9M3W6_GEODF</name>
<dbReference type="Pfam" id="PF12706">
    <property type="entry name" value="Lactamase_B_2"/>
    <property type="match status" value="1"/>
</dbReference>
<dbReference type="Proteomes" id="UP000007721">
    <property type="component" value="Chromosome"/>
</dbReference>
<evidence type="ECO:0000313" key="2">
    <source>
        <dbReference type="EMBL" id="ACM19609.1"/>
    </source>
</evidence>
<keyword evidence="3" id="KW-1185">Reference proteome</keyword>
<organism evidence="2 3">
    <name type="scientific">Geotalea daltonii (strain DSM 22248 / JCM 15807 / FRC-32)</name>
    <name type="common">Geobacter daltonii</name>
    <dbReference type="NCBI Taxonomy" id="316067"/>
    <lineage>
        <taxon>Bacteria</taxon>
        <taxon>Pseudomonadati</taxon>
        <taxon>Thermodesulfobacteriota</taxon>
        <taxon>Desulfuromonadia</taxon>
        <taxon>Geobacterales</taxon>
        <taxon>Geobacteraceae</taxon>
        <taxon>Geotalea</taxon>
    </lineage>
</organism>
<sequence>MQVKICYICIMNQRLPFRYMEPTFFAGLLDDPLLLVNVRPFGRALLFDCGQLHHLAKRVLRSINAIFISHAHMDHFMGMDTFIRHNHVSPRIVDIFGPPGISGRMECKLQSYDWNLSEHYWCTFRVHEVSFEHLQTSVFAGADGFRRRKPESRALVNRNIYENAWLKVEALLCDHKIPSLMFRVTERESFAIDEGKLAAAGLVKGDWLRQLKKCFHGGILDDGRVTVTKLKEGDVVSEEVSDLKSLYESIRRKQIAASIGYVTDVGFTEENLDKMERFLKGVTLLVCECSFVAEDMDKARASRHLCTTDLNHLLKCLKPQFILPMHLSKAYLERSRLVYRQLKAPPGVTVLKVVDRVTPRPLITGEIPPPERLHCNSRG</sequence>
<gene>
    <name evidence="2" type="ordered locus">Geob_1249</name>
</gene>
<reference evidence="2 3" key="1">
    <citation type="submission" date="2009-01" db="EMBL/GenBank/DDBJ databases">
        <title>Complete sequence of Geobacter sp. FRC-32.</title>
        <authorList>
            <consortium name="US DOE Joint Genome Institute"/>
            <person name="Lucas S."/>
            <person name="Copeland A."/>
            <person name="Lapidus A."/>
            <person name="Glavina del Rio T."/>
            <person name="Dalin E."/>
            <person name="Tice H."/>
            <person name="Bruce D."/>
            <person name="Goodwin L."/>
            <person name="Pitluck S."/>
            <person name="Saunders E."/>
            <person name="Brettin T."/>
            <person name="Detter J.C."/>
            <person name="Han C."/>
            <person name="Larimer F."/>
            <person name="Land M."/>
            <person name="Hauser L."/>
            <person name="Kyrpides N."/>
            <person name="Ovchinnikova G."/>
            <person name="Kostka J."/>
            <person name="Richardson P."/>
        </authorList>
    </citation>
    <scope>NUCLEOTIDE SEQUENCE [LARGE SCALE GENOMIC DNA]</scope>
    <source>
        <strain evidence="3">DSM 22248 / JCM 15807 / FRC-32</strain>
    </source>
</reference>
<keyword evidence="2" id="KW-0378">Hydrolase</keyword>
<dbReference type="RefSeq" id="WP_012646338.1">
    <property type="nucleotide sequence ID" value="NC_011979.1"/>
</dbReference>
<dbReference type="PANTHER" id="PTHR46018">
    <property type="entry name" value="ZINC PHOSPHODIESTERASE ELAC PROTEIN 1"/>
    <property type="match status" value="1"/>
</dbReference>
<dbReference type="InterPro" id="IPR036866">
    <property type="entry name" value="RibonucZ/Hydroxyglut_hydro"/>
</dbReference>
<dbReference type="SUPFAM" id="SSF56281">
    <property type="entry name" value="Metallo-hydrolase/oxidoreductase"/>
    <property type="match status" value="1"/>
</dbReference>
<dbReference type="EMBL" id="CP001390">
    <property type="protein sequence ID" value="ACM19609.1"/>
    <property type="molecule type" value="Genomic_DNA"/>
</dbReference>
<dbReference type="NCBIfam" id="NF002558">
    <property type="entry name" value="PRK02126.1"/>
    <property type="match status" value="1"/>
</dbReference>
<dbReference type="InterPro" id="IPR001279">
    <property type="entry name" value="Metallo-B-lactamas"/>
</dbReference>
<accession>B9M3W6</accession>